<dbReference type="GO" id="GO:0004766">
    <property type="term" value="F:spermidine synthase activity"/>
    <property type="evidence" value="ECO:0007669"/>
    <property type="project" value="TreeGrafter"/>
</dbReference>
<evidence type="ECO:0000313" key="6">
    <source>
        <dbReference type="EMBL" id="AFV11669.1"/>
    </source>
</evidence>
<keyword evidence="2 4" id="KW-0808">Transferase</keyword>
<gene>
    <name evidence="6" type="ordered locus">Tph_c14600</name>
</gene>
<feature type="domain" description="PABS" evidence="5">
    <location>
        <begin position="1"/>
        <end position="234"/>
    </location>
</feature>
<dbReference type="KEGG" id="tpz:Tph_c14600"/>
<keyword evidence="7" id="KW-1185">Reference proteome</keyword>
<dbReference type="Pfam" id="PF13649">
    <property type="entry name" value="Methyltransf_25"/>
    <property type="match status" value="1"/>
</dbReference>
<evidence type="ECO:0000256" key="4">
    <source>
        <dbReference type="PROSITE-ProRule" id="PRU00354"/>
    </source>
</evidence>
<dbReference type="InterPro" id="IPR030374">
    <property type="entry name" value="PABS"/>
</dbReference>
<dbReference type="OrthoDB" id="9799672at2"/>
<dbReference type="SUPFAM" id="SSF53335">
    <property type="entry name" value="S-adenosyl-L-methionine-dependent methyltransferases"/>
    <property type="match status" value="1"/>
</dbReference>
<feature type="active site" description="Proton acceptor" evidence="4">
    <location>
        <position position="149"/>
    </location>
</feature>
<dbReference type="CDD" id="cd02440">
    <property type="entry name" value="AdoMet_MTases"/>
    <property type="match status" value="1"/>
</dbReference>
<reference evidence="6 7" key="1">
    <citation type="journal article" date="2012" name="BMC Genomics">
        <title>Genome-guided analysis of physiological and morphological traits of the fermentative acetate oxidizer Thermacetogenium phaeum.</title>
        <authorList>
            <person name="Oehler D."/>
            <person name="Poehlein A."/>
            <person name="Leimbach A."/>
            <person name="Muller N."/>
            <person name="Daniel R."/>
            <person name="Gottschalk G."/>
            <person name="Schink B."/>
        </authorList>
    </citation>
    <scope>NUCLEOTIDE SEQUENCE [LARGE SCALE GENOMIC DNA]</scope>
    <source>
        <strain evidence="7">ATCC BAA-254 / DSM 26808 / PB</strain>
    </source>
</reference>
<dbReference type="STRING" id="1089553.Tph_c14600"/>
<keyword evidence="3 4" id="KW-0620">Polyamine biosynthesis</keyword>
<dbReference type="PROSITE" id="PS51006">
    <property type="entry name" value="PABS_2"/>
    <property type="match status" value="1"/>
</dbReference>
<accession>K4LUH1</accession>
<dbReference type="eggNOG" id="COG0421">
    <property type="taxonomic scope" value="Bacteria"/>
</dbReference>
<dbReference type="Proteomes" id="UP000000467">
    <property type="component" value="Chromosome"/>
</dbReference>
<dbReference type="NCBIfam" id="NF037959">
    <property type="entry name" value="MFS_SpdSyn"/>
    <property type="match status" value="1"/>
</dbReference>
<evidence type="ECO:0000313" key="7">
    <source>
        <dbReference type="Proteomes" id="UP000000467"/>
    </source>
</evidence>
<dbReference type="PANTHER" id="PTHR11558">
    <property type="entry name" value="SPERMIDINE/SPERMINE SYNTHASE"/>
    <property type="match status" value="1"/>
</dbReference>
<dbReference type="HOGENOM" id="CLU_1128629_0_0_9"/>
<evidence type="ECO:0000256" key="1">
    <source>
        <dbReference type="ARBA" id="ARBA00007867"/>
    </source>
</evidence>
<protein>
    <submittedName>
        <fullName evidence="6">Putative spermine synthase</fullName>
    </submittedName>
</protein>
<evidence type="ECO:0000256" key="2">
    <source>
        <dbReference type="ARBA" id="ARBA00022679"/>
    </source>
</evidence>
<dbReference type="GO" id="GO:0008295">
    <property type="term" value="P:spermidine biosynthetic process"/>
    <property type="evidence" value="ECO:0007669"/>
    <property type="project" value="TreeGrafter"/>
</dbReference>
<evidence type="ECO:0000259" key="5">
    <source>
        <dbReference type="PROSITE" id="PS51006"/>
    </source>
</evidence>
<sequence>MRWFDHPLLWLQGERVVDVIPSGVFGEIWITENPFCRCLRSSPFVIQTAMNKRRPWAPCSSHYRAVAEILRKMPEMKRFLMVGLGGGSFLHTVKHCWPDAVVEAIDVDPVMPAIAREYFDVPPEAILILMDARDYFRGDRGPFDFVFIDAFDGMCPPKELLTGQFFESVARALSPGGVVCMNTVRKHPWDSDYGKVRGLFKKAFAHTAEMFSLPGKAAPLFPHNIVLLVANGADAESITNRKEGKG</sequence>
<dbReference type="EMBL" id="CP003732">
    <property type="protein sequence ID" value="AFV11669.1"/>
    <property type="molecule type" value="Genomic_DNA"/>
</dbReference>
<dbReference type="AlphaFoldDB" id="K4LUH1"/>
<dbReference type="InterPro" id="IPR041698">
    <property type="entry name" value="Methyltransf_25"/>
</dbReference>
<comment type="similarity">
    <text evidence="1">Belongs to the spermidine/spermine synthase family.</text>
</comment>
<dbReference type="RefSeq" id="WP_015050549.1">
    <property type="nucleotide sequence ID" value="NC_018870.1"/>
</dbReference>
<dbReference type="PANTHER" id="PTHR11558:SF11">
    <property type="entry name" value="SPERMIDINE SYNTHASE"/>
    <property type="match status" value="1"/>
</dbReference>
<dbReference type="InterPro" id="IPR001045">
    <property type="entry name" value="Spermi_synthase"/>
</dbReference>
<dbReference type="InterPro" id="IPR029063">
    <property type="entry name" value="SAM-dependent_MTases_sf"/>
</dbReference>
<organism evidence="6 7">
    <name type="scientific">Thermacetogenium phaeum (strain ATCC BAA-254 / DSM 26808 / PB)</name>
    <dbReference type="NCBI Taxonomy" id="1089553"/>
    <lineage>
        <taxon>Bacteria</taxon>
        <taxon>Bacillati</taxon>
        <taxon>Bacillota</taxon>
        <taxon>Clostridia</taxon>
        <taxon>Thermoanaerobacterales</taxon>
        <taxon>Thermoanaerobacteraceae</taxon>
        <taxon>Thermacetogenium</taxon>
    </lineage>
</organism>
<dbReference type="Gene3D" id="3.40.50.150">
    <property type="entry name" value="Vaccinia Virus protein VP39"/>
    <property type="match status" value="1"/>
</dbReference>
<name>K4LUH1_THEPS</name>
<evidence type="ECO:0000256" key="3">
    <source>
        <dbReference type="ARBA" id="ARBA00023115"/>
    </source>
</evidence>
<proteinExistence type="inferred from homology"/>
<dbReference type="GO" id="GO:0005829">
    <property type="term" value="C:cytosol"/>
    <property type="evidence" value="ECO:0007669"/>
    <property type="project" value="TreeGrafter"/>
</dbReference>